<feature type="domain" description="Ig-like" evidence="4">
    <location>
        <begin position="14"/>
        <end position="116"/>
    </location>
</feature>
<dbReference type="InterPro" id="IPR013783">
    <property type="entry name" value="Ig-like_fold"/>
</dbReference>
<evidence type="ECO:0000313" key="5">
    <source>
        <dbReference type="Ensembl" id="ENSELUP00000096875.1"/>
    </source>
</evidence>
<dbReference type="PROSITE" id="PS50835">
    <property type="entry name" value="IG_LIKE"/>
    <property type="match status" value="3"/>
</dbReference>
<keyword evidence="2" id="KW-0472">Membrane</keyword>
<evidence type="ECO:0000313" key="6">
    <source>
        <dbReference type="Proteomes" id="UP000265140"/>
    </source>
</evidence>
<dbReference type="Pfam" id="PF13895">
    <property type="entry name" value="Ig_2"/>
    <property type="match status" value="1"/>
</dbReference>
<dbReference type="InterPro" id="IPR003598">
    <property type="entry name" value="Ig_sub2"/>
</dbReference>
<dbReference type="SMART" id="SM00408">
    <property type="entry name" value="IGc2"/>
    <property type="match status" value="2"/>
</dbReference>
<sequence>MVYVMFATLLLFIPGLFADWVFEIGKKKQFCVLEGSSVKVSCSFSIKNDGIKEVFFFNTNNKMKWKDTTIPESVSEDEEYYGRLQRSGVAGGGYREMLVITDLRPTDSGDYKCKMNTYTSGWKNSEYGSTVDVTGLKVRSNPDTVQEGQRVTLTCDTKCTLSGNSNPTYIWYKNGQRLTNLRTINNSLYLDSFSTMDSGSYTCVVNDIHSPALCLLDNCWDVRYNKTICAIEGSSVDLPLILTCDSDANPPVDKYIWYKRNGSAVSVLQGETKRYINSAVSLKDQYFCEAHNKIGAQNSTWDIVEDVTQSPLMISVLVVVAVLTTGTLLVFGYYILKRRHHRESQLRADTQTLHSDTQRGHSVRSHVSTTIVNESESRENIYADPDEYVNVQDDTYTALQGDPGHSAYNTMTKRTSP</sequence>
<dbReference type="SMART" id="SM00409">
    <property type="entry name" value="IG"/>
    <property type="match status" value="2"/>
</dbReference>
<reference evidence="5" key="2">
    <citation type="submission" date="2025-08" db="UniProtKB">
        <authorList>
            <consortium name="Ensembl"/>
        </authorList>
    </citation>
    <scope>IDENTIFICATION</scope>
</reference>
<keyword evidence="2" id="KW-1133">Transmembrane helix</keyword>
<name>A0AAY5L8Q2_ESOLU</name>
<evidence type="ECO:0000259" key="4">
    <source>
        <dbReference type="PROSITE" id="PS50835"/>
    </source>
</evidence>
<dbReference type="SUPFAM" id="SSF48726">
    <property type="entry name" value="Immunoglobulin"/>
    <property type="match status" value="3"/>
</dbReference>
<dbReference type="InterPro" id="IPR007110">
    <property type="entry name" value="Ig-like_dom"/>
</dbReference>
<feature type="signal peptide" evidence="3">
    <location>
        <begin position="1"/>
        <end position="18"/>
    </location>
</feature>
<evidence type="ECO:0000256" key="2">
    <source>
        <dbReference type="SAM" id="Phobius"/>
    </source>
</evidence>
<accession>A0AAY5L8Q2</accession>
<dbReference type="PANTHER" id="PTHR46013:SF4">
    <property type="entry name" value="B-CELL RECEPTOR CD22-RELATED"/>
    <property type="match status" value="1"/>
</dbReference>
<reference evidence="5 6" key="1">
    <citation type="submission" date="2020-02" db="EMBL/GenBank/DDBJ databases">
        <title>Esox lucius (northern pike) genome, fEsoLuc1, primary haplotype.</title>
        <authorList>
            <person name="Myers G."/>
            <person name="Karagic N."/>
            <person name="Meyer A."/>
            <person name="Pippel M."/>
            <person name="Reichard M."/>
            <person name="Winkler S."/>
            <person name="Tracey A."/>
            <person name="Sims Y."/>
            <person name="Howe K."/>
            <person name="Rhie A."/>
            <person name="Formenti G."/>
            <person name="Durbin R."/>
            <person name="Fedrigo O."/>
            <person name="Jarvis E.D."/>
        </authorList>
    </citation>
    <scope>NUCLEOTIDE SEQUENCE [LARGE SCALE GENOMIC DNA]</scope>
</reference>
<evidence type="ECO:0000256" key="3">
    <source>
        <dbReference type="SAM" id="SignalP"/>
    </source>
</evidence>
<protein>
    <recommendedName>
        <fullName evidence="4">Ig-like domain-containing protein</fullName>
    </recommendedName>
</protein>
<feature type="domain" description="Ig-like" evidence="4">
    <location>
        <begin position="129"/>
        <end position="214"/>
    </location>
</feature>
<feature type="domain" description="Ig-like" evidence="4">
    <location>
        <begin position="232"/>
        <end position="304"/>
    </location>
</feature>
<keyword evidence="6" id="KW-1185">Reference proteome</keyword>
<feature type="transmembrane region" description="Helical" evidence="2">
    <location>
        <begin position="312"/>
        <end position="336"/>
    </location>
</feature>
<evidence type="ECO:0000256" key="1">
    <source>
        <dbReference type="ARBA" id="ARBA00023319"/>
    </source>
</evidence>
<dbReference type="PANTHER" id="PTHR46013">
    <property type="entry name" value="VASCULAR CELL ADHESION MOLECULE 1"/>
    <property type="match status" value="1"/>
</dbReference>
<gene>
    <name evidence="5" type="primary">EPHA4</name>
</gene>
<keyword evidence="2" id="KW-0812">Transmembrane</keyword>
<dbReference type="AlphaFoldDB" id="A0AAY5L8Q2"/>
<keyword evidence="3" id="KW-0732">Signal</keyword>
<keyword evidence="1" id="KW-0393">Immunoglobulin domain</keyword>
<proteinExistence type="predicted"/>
<dbReference type="Ensembl" id="ENSELUT00000099150.1">
    <property type="protein sequence ID" value="ENSELUP00000096875.1"/>
    <property type="gene ID" value="ENSELUG00000045380.1"/>
</dbReference>
<dbReference type="InterPro" id="IPR013151">
    <property type="entry name" value="Immunoglobulin_dom"/>
</dbReference>
<dbReference type="Gene3D" id="2.60.40.10">
    <property type="entry name" value="Immunoglobulins"/>
    <property type="match status" value="3"/>
</dbReference>
<dbReference type="InterPro" id="IPR003599">
    <property type="entry name" value="Ig_sub"/>
</dbReference>
<reference evidence="5" key="3">
    <citation type="submission" date="2025-09" db="UniProtKB">
        <authorList>
            <consortium name="Ensembl"/>
        </authorList>
    </citation>
    <scope>IDENTIFICATION</scope>
</reference>
<dbReference type="InterPro" id="IPR036179">
    <property type="entry name" value="Ig-like_dom_sf"/>
</dbReference>
<dbReference type="Pfam" id="PF00047">
    <property type="entry name" value="ig"/>
    <property type="match status" value="1"/>
</dbReference>
<feature type="chain" id="PRO_5045939987" description="Ig-like domain-containing protein" evidence="3">
    <location>
        <begin position="19"/>
        <end position="417"/>
    </location>
</feature>
<organism evidence="5 6">
    <name type="scientific">Esox lucius</name>
    <name type="common">Northern pike</name>
    <dbReference type="NCBI Taxonomy" id="8010"/>
    <lineage>
        <taxon>Eukaryota</taxon>
        <taxon>Metazoa</taxon>
        <taxon>Chordata</taxon>
        <taxon>Craniata</taxon>
        <taxon>Vertebrata</taxon>
        <taxon>Euteleostomi</taxon>
        <taxon>Actinopterygii</taxon>
        <taxon>Neopterygii</taxon>
        <taxon>Teleostei</taxon>
        <taxon>Protacanthopterygii</taxon>
        <taxon>Esociformes</taxon>
        <taxon>Esocidae</taxon>
        <taxon>Esox</taxon>
    </lineage>
</organism>
<dbReference type="GeneTree" id="ENSGT01020000231038"/>
<dbReference type="Proteomes" id="UP000265140">
    <property type="component" value="Chromosome 6"/>
</dbReference>